<sequence>MKEAKPRKGDAAVSKREVKKASKSEEKDVKKKKQLSVKDPKATKRQRRKERKAKKDPNQPKRPPTAFFIFLEEFRKTYKEQHPNVKGVAAVGKAGGDKWKELSDAEKAPYIAKASQRKIDYDKSMAAYKQKQDEEEGSAEESDKSNLEINDDEESEEEEEDDDD</sequence>
<evidence type="ECO:0000313" key="1">
    <source>
        <dbReference type="EMBL" id="KAJ7515802.1"/>
    </source>
</evidence>
<proteinExistence type="predicted"/>
<comment type="caution">
    <text evidence="1">The sequence shown here is derived from an EMBL/GenBank/DDBJ whole genome shotgun (WGS) entry which is preliminary data.</text>
</comment>
<keyword evidence="2" id="KW-1185">Reference proteome</keyword>
<dbReference type="Proteomes" id="UP001162992">
    <property type="component" value="Chromosome 22"/>
</dbReference>
<protein>
    <submittedName>
        <fullName evidence="1">Uncharacterized protein</fullName>
    </submittedName>
</protein>
<dbReference type="EMBL" id="CM055113">
    <property type="protein sequence ID" value="KAJ7515802.1"/>
    <property type="molecule type" value="Genomic_DNA"/>
</dbReference>
<organism evidence="1 2">
    <name type="scientific">Diphasiastrum complanatum</name>
    <name type="common">Issler's clubmoss</name>
    <name type="synonym">Lycopodium complanatum</name>
    <dbReference type="NCBI Taxonomy" id="34168"/>
    <lineage>
        <taxon>Eukaryota</taxon>
        <taxon>Viridiplantae</taxon>
        <taxon>Streptophyta</taxon>
        <taxon>Embryophyta</taxon>
        <taxon>Tracheophyta</taxon>
        <taxon>Lycopodiopsida</taxon>
        <taxon>Lycopodiales</taxon>
        <taxon>Lycopodiaceae</taxon>
        <taxon>Lycopodioideae</taxon>
        <taxon>Diphasiastrum</taxon>
    </lineage>
</organism>
<gene>
    <name evidence="1" type="ORF">O6H91_22G028400</name>
</gene>
<name>A0ACC2AE07_DIPCM</name>
<reference evidence="2" key="1">
    <citation type="journal article" date="2024" name="Proc. Natl. Acad. Sci. U.S.A.">
        <title>Extraordinary preservation of gene collinearity over three hundred million years revealed in homosporous lycophytes.</title>
        <authorList>
            <person name="Li C."/>
            <person name="Wickell D."/>
            <person name="Kuo L.Y."/>
            <person name="Chen X."/>
            <person name="Nie B."/>
            <person name="Liao X."/>
            <person name="Peng D."/>
            <person name="Ji J."/>
            <person name="Jenkins J."/>
            <person name="Williams M."/>
            <person name="Shu S."/>
            <person name="Plott C."/>
            <person name="Barry K."/>
            <person name="Rajasekar S."/>
            <person name="Grimwood J."/>
            <person name="Han X."/>
            <person name="Sun S."/>
            <person name="Hou Z."/>
            <person name="He W."/>
            <person name="Dai G."/>
            <person name="Sun C."/>
            <person name="Schmutz J."/>
            <person name="Leebens-Mack J.H."/>
            <person name="Li F.W."/>
            <person name="Wang L."/>
        </authorList>
    </citation>
    <scope>NUCLEOTIDE SEQUENCE [LARGE SCALE GENOMIC DNA]</scope>
    <source>
        <strain evidence="2">cv. PW_Plant_1</strain>
    </source>
</reference>
<accession>A0ACC2AE07</accession>
<evidence type="ECO:0000313" key="2">
    <source>
        <dbReference type="Proteomes" id="UP001162992"/>
    </source>
</evidence>